<evidence type="ECO:0000256" key="1">
    <source>
        <dbReference type="ARBA" id="ARBA00007220"/>
    </source>
</evidence>
<gene>
    <name evidence="9" type="ORF">PSIN1315_LOCUS13593</name>
</gene>
<dbReference type="EC" id="2.7.4.3" evidence="2"/>
<keyword evidence="5" id="KW-0418">Kinase</keyword>
<dbReference type="InterPro" id="IPR007853">
    <property type="entry name" value="Znf_DNL-typ"/>
</dbReference>
<keyword evidence="6" id="KW-0862">Zinc</keyword>
<dbReference type="PROSITE" id="PS00113">
    <property type="entry name" value="ADENYLATE_KINASE"/>
    <property type="match status" value="1"/>
</dbReference>
<dbReference type="SUPFAM" id="SSF52540">
    <property type="entry name" value="P-loop containing nucleoside triphosphate hydrolases"/>
    <property type="match status" value="1"/>
</dbReference>
<evidence type="ECO:0000313" key="9">
    <source>
        <dbReference type="EMBL" id="CAE0152149.1"/>
    </source>
</evidence>
<keyword evidence="3" id="KW-0808">Transferase</keyword>
<comment type="similarity">
    <text evidence="1">Belongs to the adenylate kinase family.</text>
</comment>
<dbReference type="GO" id="GO:0004017">
    <property type="term" value="F:AMP kinase activity"/>
    <property type="evidence" value="ECO:0007669"/>
    <property type="project" value="UniProtKB-EC"/>
</dbReference>
<evidence type="ECO:0000256" key="3">
    <source>
        <dbReference type="ARBA" id="ARBA00022679"/>
    </source>
</evidence>
<keyword evidence="6" id="KW-0863">Zinc-finger</keyword>
<protein>
    <recommendedName>
        <fullName evidence="2">adenylate kinase</fullName>
        <ecNumber evidence="2">2.7.4.3</ecNumber>
    </recommendedName>
</protein>
<dbReference type="PROSITE" id="PS51501">
    <property type="entry name" value="ZF_DNL"/>
    <property type="match status" value="1"/>
</dbReference>
<keyword evidence="4" id="KW-0547">Nucleotide-binding</keyword>
<feature type="compositionally biased region" description="Low complexity" evidence="7">
    <location>
        <begin position="224"/>
        <end position="239"/>
    </location>
</feature>
<dbReference type="GO" id="GO:0005524">
    <property type="term" value="F:ATP binding"/>
    <property type="evidence" value="ECO:0007669"/>
    <property type="project" value="InterPro"/>
</dbReference>
<sequence length="347" mass="37031">MQVKERIAAGRLLDDETVFSLVAARLGGDDVSAAGGAVLDGFPRSVTQVQMLERVSRAALVVNLGMRPEALVTKLLGRAACARCGASYNTAEVDLPAETGKPAVFLRSLPMPEGGCRVCGCKDLTRRADDAEAVVHRRLAEHDAQCAGVANHYRNKAAAGGPNAPKVVDFEITKGIPETLPLLLKEVEATDTGVGQSAGADAAAAAVEAARAAEKKTAAETRAAETQQLQQSQPQPQDQVDGHMYCSFPCEGCGEHLSEIISKQAYYHGVVWVQCANCSTRKLIADNKGWFSDRPINLNDIAGPGSRILPTGNVEISSEEQARIAETVSEFMRRKQVPSKRKQVPSK</sequence>
<evidence type="ECO:0000256" key="2">
    <source>
        <dbReference type="ARBA" id="ARBA00012955"/>
    </source>
</evidence>
<dbReference type="AlphaFoldDB" id="A0A7S3C2C4"/>
<evidence type="ECO:0000256" key="5">
    <source>
        <dbReference type="ARBA" id="ARBA00022777"/>
    </source>
</evidence>
<dbReference type="Gene3D" id="3.40.50.300">
    <property type="entry name" value="P-loop containing nucleotide triphosphate hydrolases"/>
    <property type="match status" value="1"/>
</dbReference>
<dbReference type="PANTHER" id="PTHR23359">
    <property type="entry name" value="NUCLEOTIDE KINASE"/>
    <property type="match status" value="1"/>
</dbReference>
<keyword evidence="6" id="KW-0479">Metal-binding</keyword>
<evidence type="ECO:0000256" key="4">
    <source>
        <dbReference type="ARBA" id="ARBA00022741"/>
    </source>
</evidence>
<evidence type="ECO:0000256" key="7">
    <source>
        <dbReference type="SAM" id="MobiDB-lite"/>
    </source>
</evidence>
<dbReference type="GO" id="GO:0008270">
    <property type="term" value="F:zinc ion binding"/>
    <property type="evidence" value="ECO:0007669"/>
    <property type="project" value="UniProtKB-KW"/>
</dbReference>
<feature type="domain" description="DNL-type" evidence="8">
    <location>
        <begin position="239"/>
        <end position="333"/>
    </location>
</feature>
<dbReference type="InterPro" id="IPR033690">
    <property type="entry name" value="Adenylat_kinase_CS"/>
</dbReference>
<dbReference type="InterPro" id="IPR027417">
    <property type="entry name" value="P-loop_NTPase"/>
</dbReference>
<dbReference type="EMBL" id="HBHY01021224">
    <property type="protein sequence ID" value="CAE0152149.1"/>
    <property type="molecule type" value="Transcribed_RNA"/>
</dbReference>
<dbReference type="InterPro" id="IPR000850">
    <property type="entry name" value="Adenylat/UMP-CMP_kin"/>
</dbReference>
<proteinExistence type="inferred from homology"/>
<evidence type="ECO:0000259" key="8">
    <source>
        <dbReference type="PROSITE" id="PS51501"/>
    </source>
</evidence>
<dbReference type="Pfam" id="PF00406">
    <property type="entry name" value="ADK"/>
    <property type="match status" value="1"/>
</dbReference>
<dbReference type="Pfam" id="PF05180">
    <property type="entry name" value="zf-DNL"/>
    <property type="match status" value="1"/>
</dbReference>
<dbReference type="CDD" id="cd01428">
    <property type="entry name" value="ADK"/>
    <property type="match status" value="1"/>
</dbReference>
<accession>A0A7S3C2C4</accession>
<name>A0A7S3C2C4_9VIRI</name>
<evidence type="ECO:0000256" key="6">
    <source>
        <dbReference type="PROSITE-ProRule" id="PRU00834"/>
    </source>
</evidence>
<reference evidence="9" key="1">
    <citation type="submission" date="2021-01" db="EMBL/GenBank/DDBJ databases">
        <authorList>
            <person name="Corre E."/>
            <person name="Pelletier E."/>
            <person name="Niang G."/>
            <person name="Scheremetjew M."/>
            <person name="Finn R."/>
            <person name="Kale V."/>
            <person name="Holt S."/>
            <person name="Cochrane G."/>
            <person name="Meng A."/>
            <person name="Brown T."/>
            <person name="Cohen L."/>
        </authorList>
    </citation>
    <scope>NUCLEOTIDE SEQUENCE</scope>
    <source>
        <strain evidence="9">RCC927</strain>
    </source>
</reference>
<feature type="region of interest" description="Disordered" evidence="7">
    <location>
        <begin position="216"/>
        <end position="240"/>
    </location>
</feature>
<organism evidence="9">
    <name type="scientific">Prasinoderma singulare</name>
    <dbReference type="NCBI Taxonomy" id="676789"/>
    <lineage>
        <taxon>Eukaryota</taxon>
        <taxon>Viridiplantae</taxon>
        <taxon>Prasinodermophyta</taxon>
        <taxon>Prasinodermophyceae</taxon>
        <taxon>Prasinodermales</taxon>
        <taxon>Prasinodermaceae</taxon>
        <taxon>Prasinoderma</taxon>
    </lineage>
</organism>